<reference evidence="1 2" key="1">
    <citation type="journal article" date="2014" name="Agronomy (Basel)">
        <title>A Draft Genome Sequence for Ensete ventricosum, the Drought-Tolerant Tree Against Hunger.</title>
        <authorList>
            <person name="Harrison J."/>
            <person name="Moore K.A."/>
            <person name="Paszkiewicz K."/>
            <person name="Jones T."/>
            <person name="Grant M."/>
            <person name="Ambacheew D."/>
            <person name="Muzemil S."/>
            <person name="Studholme D.J."/>
        </authorList>
    </citation>
    <scope>NUCLEOTIDE SEQUENCE [LARGE SCALE GENOMIC DNA]</scope>
</reference>
<protein>
    <submittedName>
        <fullName evidence="1">Uncharacterized protein</fullName>
    </submittedName>
</protein>
<proteinExistence type="predicted"/>
<dbReference type="EMBL" id="AMZH03007023">
    <property type="protein sequence ID" value="RRT62333.1"/>
    <property type="molecule type" value="Genomic_DNA"/>
</dbReference>
<dbReference type="Proteomes" id="UP000287651">
    <property type="component" value="Unassembled WGS sequence"/>
</dbReference>
<evidence type="ECO:0000313" key="1">
    <source>
        <dbReference type="EMBL" id="RRT62333.1"/>
    </source>
</evidence>
<dbReference type="AlphaFoldDB" id="A0A426ZEE1"/>
<gene>
    <name evidence="1" type="ORF">B296_00007307</name>
</gene>
<name>A0A426ZEE1_ENSVE</name>
<sequence>MLHPGMTREWVGEVELPKERTQSEMAEALQCAGRGHTWRHRSLSSSHKNLNAMKMSLGGNMWDFFSAYIRLREPDKSEDKAEGRTSVELSIPCSHGGRALVVKGAEEVENAEANSKY</sequence>
<organism evidence="1 2">
    <name type="scientific">Ensete ventricosum</name>
    <name type="common">Abyssinian banana</name>
    <name type="synonym">Musa ensete</name>
    <dbReference type="NCBI Taxonomy" id="4639"/>
    <lineage>
        <taxon>Eukaryota</taxon>
        <taxon>Viridiplantae</taxon>
        <taxon>Streptophyta</taxon>
        <taxon>Embryophyta</taxon>
        <taxon>Tracheophyta</taxon>
        <taxon>Spermatophyta</taxon>
        <taxon>Magnoliopsida</taxon>
        <taxon>Liliopsida</taxon>
        <taxon>Zingiberales</taxon>
        <taxon>Musaceae</taxon>
        <taxon>Ensete</taxon>
    </lineage>
</organism>
<accession>A0A426ZEE1</accession>
<evidence type="ECO:0000313" key="2">
    <source>
        <dbReference type="Proteomes" id="UP000287651"/>
    </source>
</evidence>
<comment type="caution">
    <text evidence="1">The sequence shown here is derived from an EMBL/GenBank/DDBJ whole genome shotgun (WGS) entry which is preliminary data.</text>
</comment>